<dbReference type="OrthoDB" id="273547at2759"/>
<evidence type="ECO:0000256" key="1">
    <source>
        <dbReference type="SAM" id="MobiDB-lite"/>
    </source>
</evidence>
<accession>A0A088RZH1</accession>
<proteinExistence type="predicted"/>
<dbReference type="EMBL" id="CP009400">
    <property type="protein sequence ID" value="AIO00655.1"/>
    <property type="molecule type" value="Genomic_DNA"/>
</dbReference>
<feature type="compositionally biased region" description="Polar residues" evidence="1">
    <location>
        <begin position="26"/>
        <end position="47"/>
    </location>
</feature>
<reference evidence="2 3" key="1">
    <citation type="journal article" date="2015" name="Sci. Rep.">
        <title>The genome of Leishmania panamensis: insights into genomics of the L. (Viannia) subgenus.</title>
        <authorList>
            <person name="Llanes A."/>
            <person name="Restrepo C.M."/>
            <person name="Vecchio G.D."/>
            <person name="Anguizola F.J."/>
            <person name="Lleonart R."/>
        </authorList>
    </citation>
    <scope>NUCLEOTIDE SEQUENCE [LARGE SCALE GENOMIC DNA]</scope>
    <source>
        <strain evidence="2 3">MHOM/PA/94/PSC-1</strain>
    </source>
</reference>
<evidence type="ECO:0000313" key="3">
    <source>
        <dbReference type="Proteomes" id="UP000063063"/>
    </source>
</evidence>
<dbReference type="Proteomes" id="UP000063063">
    <property type="component" value="Chromosome 31"/>
</dbReference>
<feature type="region of interest" description="Disordered" evidence="1">
    <location>
        <begin position="362"/>
        <end position="388"/>
    </location>
</feature>
<gene>
    <name evidence="2" type="ORF">LPMP_310660</name>
</gene>
<evidence type="ECO:0000313" key="2">
    <source>
        <dbReference type="EMBL" id="AIO00655.1"/>
    </source>
</evidence>
<feature type="region of interest" description="Disordered" evidence="1">
    <location>
        <begin position="400"/>
        <end position="463"/>
    </location>
</feature>
<keyword evidence="3" id="KW-1185">Reference proteome</keyword>
<name>A0A088RZH1_LEIPA</name>
<dbReference type="VEuPathDB" id="TriTrypDB:LPMP_310660"/>
<dbReference type="KEGG" id="lpan:LPMP_310660"/>
<protein>
    <submittedName>
        <fullName evidence="2">Uncharacterized protein</fullName>
    </submittedName>
</protein>
<feature type="region of interest" description="Disordered" evidence="1">
    <location>
        <begin position="1"/>
        <end position="72"/>
    </location>
</feature>
<dbReference type="VEuPathDB" id="TriTrypDB:LPAL13_310011800"/>
<dbReference type="GeneID" id="22577492"/>
<dbReference type="AlphaFoldDB" id="A0A088RZH1"/>
<feature type="compositionally biased region" description="Basic and acidic residues" evidence="1">
    <location>
        <begin position="400"/>
        <end position="413"/>
    </location>
</feature>
<feature type="compositionally biased region" description="Polar residues" evidence="1">
    <location>
        <begin position="10"/>
        <end position="19"/>
    </location>
</feature>
<feature type="compositionally biased region" description="Polar residues" evidence="1">
    <location>
        <begin position="414"/>
        <end position="440"/>
    </location>
</feature>
<sequence>MPPPLPGTRLSLTNATPTRLSKRLSRASSIRSIQFNSEPGSRVTSPNPKARLKLFNSAPVEKAEEPTQPASDSSITFFEQGAESTEFGFSLPVQSGTVKHTVGAGDRNSVGTEDSLAFQIEDDSNLMQNHSIPVRRDGRSASVAESGGGDLGDNESISFMVDDDADDEDQQEQGTLSRPAKRDIGRPNASPLQRSHLAHSCPSPRLPNAGIRADTANTRNESTVDRTDALPCDGGNQAPVAHKRSALRSLTPTSSLIPDGLTRSPNAALEKTVGIDGLDTSGEAGMAAVPSSASSQLTKKAIVMKHLQQQQKHHSRLPQPRKSAATHALGDAERLPLRRATHPPLYQPTAVSTPLDAQAVETPSVSLAGGSKKDRSTSLSSRSSSRGKDAQALLLLHPPHPERQHHQICRSKESVTSQATGESPNQQLVTEKGSTGSTDPLPTPLFTGHRSPTSREVASAAASGLQSSKMAFPPPPGQGPPKNILQGYLANQEVENQYYRHYQHLNSNAHPLLAGDRANPAMHNERSVHQQMYALEEWGEPVAGTFGEAEQWRQFNERQRAELLELRKRIAIARRQDCTLLESSPSWETEALMPTPNSRCLAPQQTPMRGRYSSMGPRSQVAHRQPAVHGKEVKSGGEQSGPSIGAYGTPLYTGHPGRGQTSVKVAYAPTTLPKPSPCLPRWPGPTMSPPSPDPCATSATYKASPDRIVQSAAAASVADLLGILWPPRTSATKPPRHPSQVIDAFLCENDIPAMNLYFSNGSRLTPEQVVRFLDLVRVQLSMEFRTTTASQSRMSLVGTAGTPFPARIRQQAAPSRFAAFAKSADHIAYVDPAEHYAFRRLIPHSSSLTRNGRAAPLSAKLAALLPKKAVRRSRVLREVFDVMDLKRQGNILLDLLPSLARLFEVELTTIEHARESLLRGNAVPLQSLLESAVESRHQCAVSWNGARGSVAAGAQRDLDAVAGGPLDYAGLPRDMRVNIKYLTHRLLLLSFALNVVIPIVSASRIPLLDFSAFCMIVYAAVDNVDHPTGSPQEEWRQVVQQYFIALAA</sequence>
<dbReference type="eggNOG" id="ENOG502SG17">
    <property type="taxonomic scope" value="Eukaryota"/>
</dbReference>
<dbReference type="RefSeq" id="XP_010701455.1">
    <property type="nucleotide sequence ID" value="XM_010703153.1"/>
</dbReference>
<feature type="region of interest" description="Disordered" evidence="1">
    <location>
        <begin position="589"/>
        <end position="645"/>
    </location>
</feature>
<organism evidence="2 3">
    <name type="scientific">Leishmania panamensis</name>
    <dbReference type="NCBI Taxonomy" id="5679"/>
    <lineage>
        <taxon>Eukaryota</taxon>
        <taxon>Discoba</taxon>
        <taxon>Euglenozoa</taxon>
        <taxon>Kinetoplastea</taxon>
        <taxon>Metakinetoplastina</taxon>
        <taxon>Trypanosomatida</taxon>
        <taxon>Trypanosomatidae</taxon>
        <taxon>Leishmaniinae</taxon>
        <taxon>Leishmania</taxon>
        <taxon>Leishmania guyanensis species complex</taxon>
    </lineage>
</organism>
<feature type="region of interest" description="Disordered" evidence="1">
    <location>
        <begin position="121"/>
        <end position="264"/>
    </location>
</feature>
<feature type="compositionally biased region" description="Acidic residues" evidence="1">
    <location>
        <begin position="161"/>
        <end position="171"/>
    </location>
</feature>
<feature type="compositionally biased region" description="Polar residues" evidence="1">
    <location>
        <begin position="595"/>
        <end position="607"/>
    </location>
</feature>
<feature type="region of interest" description="Disordered" evidence="1">
    <location>
        <begin position="306"/>
        <end position="336"/>
    </location>
</feature>